<evidence type="ECO:0000256" key="13">
    <source>
        <dbReference type="SAM" id="MobiDB-lite"/>
    </source>
</evidence>
<dbReference type="GO" id="GO:0005524">
    <property type="term" value="F:ATP binding"/>
    <property type="evidence" value="ECO:0007669"/>
    <property type="project" value="UniProtKB-UniRule"/>
</dbReference>
<dbReference type="EC" id="2.7.11.1" evidence="2"/>
<evidence type="ECO:0000256" key="5">
    <source>
        <dbReference type="ARBA" id="ARBA00022679"/>
    </source>
</evidence>
<proteinExistence type="inferred from homology"/>
<name>A0A0C2H994_9BILA</name>
<protein>
    <recommendedName>
        <fullName evidence="2">non-specific serine/threonine protein kinase</fullName>
        <ecNumber evidence="2">2.7.11.1</ecNumber>
    </recommendedName>
</protein>
<dbReference type="Gene3D" id="1.10.510.10">
    <property type="entry name" value="Transferase(Phosphotransferase) domain 1"/>
    <property type="match status" value="2"/>
</dbReference>
<dbReference type="SUPFAM" id="SSF56112">
    <property type="entry name" value="Protein kinase-like (PK-like)"/>
    <property type="match status" value="1"/>
</dbReference>
<evidence type="ECO:0000256" key="12">
    <source>
        <dbReference type="RuleBase" id="RU000304"/>
    </source>
</evidence>
<evidence type="ECO:0000256" key="11">
    <source>
        <dbReference type="PROSITE-ProRule" id="PRU10141"/>
    </source>
</evidence>
<keyword evidence="7 15" id="KW-0418">Kinase</keyword>
<comment type="catalytic activity">
    <reaction evidence="10">
        <text>L-seryl-[protein] + ATP = O-phospho-L-seryl-[protein] + ADP + H(+)</text>
        <dbReference type="Rhea" id="RHEA:17989"/>
        <dbReference type="Rhea" id="RHEA-COMP:9863"/>
        <dbReference type="Rhea" id="RHEA-COMP:11604"/>
        <dbReference type="ChEBI" id="CHEBI:15378"/>
        <dbReference type="ChEBI" id="CHEBI:29999"/>
        <dbReference type="ChEBI" id="CHEBI:30616"/>
        <dbReference type="ChEBI" id="CHEBI:83421"/>
        <dbReference type="ChEBI" id="CHEBI:456216"/>
        <dbReference type="EC" id="2.7.11.1"/>
    </reaction>
</comment>
<dbReference type="PROSITE" id="PS50011">
    <property type="entry name" value="PROTEIN_KINASE_DOM"/>
    <property type="match status" value="1"/>
</dbReference>
<dbReference type="Gene3D" id="4.10.1170.10">
    <property type="entry name" value="MAP kinase activated protein kinase 2"/>
    <property type="match status" value="1"/>
</dbReference>
<dbReference type="SMART" id="SM00220">
    <property type="entry name" value="S_TKc"/>
    <property type="match status" value="1"/>
</dbReference>
<evidence type="ECO:0000256" key="4">
    <source>
        <dbReference type="ARBA" id="ARBA00022553"/>
    </source>
</evidence>
<dbReference type="Proteomes" id="UP000054047">
    <property type="component" value="Unassembled WGS sequence"/>
</dbReference>
<evidence type="ECO:0000256" key="3">
    <source>
        <dbReference type="ARBA" id="ARBA00022527"/>
    </source>
</evidence>
<dbReference type="InterPro" id="IPR008271">
    <property type="entry name" value="Ser/Thr_kinase_AS"/>
</dbReference>
<feature type="region of interest" description="Disordered" evidence="13">
    <location>
        <begin position="297"/>
        <end position="319"/>
    </location>
</feature>
<evidence type="ECO:0000313" key="15">
    <source>
        <dbReference type="EMBL" id="KIH68204.1"/>
    </source>
</evidence>
<evidence type="ECO:0000256" key="2">
    <source>
        <dbReference type="ARBA" id="ARBA00012513"/>
    </source>
</evidence>
<dbReference type="GO" id="GO:0004674">
    <property type="term" value="F:protein serine/threonine kinase activity"/>
    <property type="evidence" value="ECO:0007669"/>
    <property type="project" value="UniProtKB-KW"/>
</dbReference>
<dbReference type="AlphaFoldDB" id="A0A0C2H994"/>
<dbReference type="OrthoDB" id="40902at2759"/>
<evidence type="ECO:0000256" key="7">
    <source>
        <dbReference type="ARBA" id="ARBA00022777"/>
    </source>
</evidence>
<comment type="similarity">
    <text evidence="1">Belongs to the protein kinase superfamily. CAMK Ser/Thr protein kinase family.</text>
</comment>
<keyword evidence="3 12" id="KW-0723">Serine/threonine-protein kinase</keyword>
<sequence>MSYHTYPVTQDYRISRKVLGVGINGKVVECEHRVSGEKYALKVLRDVPKARREVDLHYMASGHPNIVEIVDVYENSYNNVQCLLVVMESMKGGELFNRIQERGQQAFTEREAAGIMFEICSAVAHLHKMNIAHRDIKPENLLYVYLTYENFCCRDSNPNARLKLTDFGFAKRTDESEPLGLATACYTPYYCAPEALNKLLSIFSCFSSLSPFMQYNFSAKDLIKKLLKTDAAERITIEQTMQHKWITHYHKVPETPLFTSSVLVDQKAQWGEMQDEMEKTLASMRVGNENMQIKSLADSNNKLLQKRKQRAGETIHEAS</sequence>
<dbReference type="PROSITE" id="PS00108">
    <property type="entry name" value="PROTEIN_KINASE_ST"/>
    <property type="match status" value="1"/>
</dbReference>
<reference evidence="15 16" key="1">
    <citation type="submission" date="2013-12" db="EMBL/GenBank/DDBJ databases">
        <title>Draft genome of the parsitic nematode Ancylostoma duodenale.</title>
        <authorList>
            <person name="Mitreva M."/>
        </authorList>
    </citation>
    <scope>NUCLEOTIDE SEQUENCE [LARGE SCALE GENOMIC DNA]</scope>
    <source>
        <strain evidence="15 16">Zhejiang</strain>
    </source>
</reference>
<dbReference type="FunFam" id="3.30.200.20:FF:000156">
    <property type="entry name" value="MAP kinase-activated protein kinase 3"/>
    <property type="match status" value="1"/>
</dbReference>
<evidence type="ECO:0000256" key="10">
    <source>
        <dbReference type="ARBA" id="ARBA00048679"/>
    </source>
</evidence>
<organism evidence="15 16">
    <name type="scientific">Ancylostoma duodenale</name>
    <dbReference type="NCBI Taxonomy" id="51022"/>
    <lineage>
        <taxon>Eukaryota</taxon>
        <taxon>Metazoa</taxon>
        <taxon>Ecdysozoa</taxon>
        <taxon>Nematoda</taxon>
        <taxon>Chromadorea</taxon>
        <taxon>Rhabditida</taxon>
        <taxon>Rhabditina</taxon>
        <taxon>Rhabditomorpha</taxon>
        <taxon>Strongyloidea</taxon>
        <taxon>Ancylostomatidae</taxon>
        <taxon>Ancylostomatinae</taxon>
        <taxon>Ancylostoma</taxon>
    </lineage>
</organism>
<evidence type="ECO:0000256" key="8">
    <source>
        <dbReference type="ARBA" id="ARBA00022840"/>
    </source>
</evidence>
<dbReference type="PROSITE" id="PS00107">
    <property type="entry name" value="PROTEIN_KINASE_ATP"/>
    <property type="match status" value="1"/>
</dbReference>
<evidence type="ECO:0000259" key="14">
    <source>
        <dbReference type="PROSITE" id="PS50011"/>
    </source>
</evidence>
<evidence type="ECO:0000313" key="16">
    <source>
        <dbReference type="Proteomes" id="UP000054047"/>
    </source>
</evidence>
<dbReference type="PANTHER" id="PTHR24347">
    <property type="entry name" value="SERINE/THREONINE-PROTEIN KINASE"/>
    <property type="match status" value="1"/>
</dbReference>
<evidence type="ECO:0000256" key="9">
    <source>
        <dbReference type="ARBA" id="ARBA00047899"/>
    </source>
</evidence>
<dbReference type="FunFam" id="4.10.1170.10:FF:000001">
    <property type="entry name" value="MAP kinase-activated protein kinase 3"/>
    <property type="match status" value="1"/>
</dbReference>
<dbReference type="Gene3D" id="3.30.200.20">
    <property type="entry name" value="Phosphorylase Kinase, domain 1"/>
    <property type="match status" value="1"/>
</dbReference>
<dbReference type="EMBL" id="KN726441">
    <property type="protein sequence ID" value="KIH68204.1"/>
    <property type="molecule type" value="Genomic_DNA"/>
</dbReference>
<feature type="compositionally biased region" description="Basic and acidic residues" evidence="13">
    <location>
        <begin position="310"/>
        <end position="319"/>
    </location>
</feature>
<dbReference type="Pfam" id="PF00069">
    <property type="entry name" value="Pkinase"/>
    <property type="match status" value="1"/>
</dbReference>
<dbReference type="InterPro" id="IPR000719">
    <property type="entry name" value="Prot_kinase_dom"/>
</dbReference>
<keyword evidence="4" id="KW-0597">Phosphoprotein</keyword>
<keyword evidence="16" id="KW-1185">Reference proteome</keyword>
<evidence type="ECO:0000256" key="6">
    <source>
        <dbReference type="ARBA" id="ARBA00022741"/>
    </source>
</evidence>
<accession>A0A0C2H994</accession>
<dbReference type="GO" id="GO:0019901">
    <property type="term" value="F:protein kinase binding"/>
    <property type="evidence" value="ECO:0007669"/>
    <property type="project" value="UniProtKB-ARBA"/>
</dbReference>
<dbReference type="InterPro" id="IPR027442">
    <property type="entry name" value="MAPKAPK_C"/>
</dbReference>
<dbReference type="GO" id="GO:0008361">
    <property type="term" value="P:regulation of cell size"/>
    <property type="evidence" value="ECO:0007669"/>
    <property type="project" value="UniProtKB-ARBA"/>
</dbReference>
<keyword evidence="8 11" id="KW-0067">ATP-binding</keyword>
<feature type="binding site" evidence="11">
    <location>
        <position position="42"/>
    </location>
    <ligand>
        <name>ATP</name>
        <dbReference type="ChEBI" id="CHEBI:30616"/>
    </ligand>
</feature>
<feature type="domain" description="Protein kinase" evidence="14">
    <location>
        <begin position="13"/>
        <end position="246"/>
    </location>
</feature>
<evidence type="ECO:0000256" key="1">
    <source>
        <dbReference type="ARBA" id="ARBA00006692"/>
    </source>
</evidence>
<keyword evidence="6 11" id="KW-0547">Nucleotide-binding</keyword>
<dbReference type="GO" id="GO:0035095">
    <property type="term" value="P:behavioral response to nicotine"/>
    <property type="evidence" value="ECO:0007669"/>
    <property type="project" value="UniProtKB-ARBA"/>
</dbReference>
<comment type="catalytic activity">
    <reaction evidence="9">
        <text>L-threonyl-[protein] + ATP = O-phospho-L-threonyl-[protein] + ADP + H(+)</text>
        <dbReference type="Rhea" id="RHEA:46608"/>
        <dbReference type="Rhea" id="RHEA-COMP:11060"/>
        <dbReference type="Rhea" id="RHEA-COMP:11605"/>
        <dbReference type="ChEBI" id="CHEBI:15378"/>
        <dbReference type="ChEBI" id="CHEBI:30013"/>
        <dbReference type="ChEBI" id="CHEBI:30616"/>
        <dbReference type="ChEBI" id="CHEBI:61977"/>
        <dbReference type="ChEBI" id="CHEBI:456216"/>
        <dbReference type="EC" id="2.7.11.1"/>
    </reaction>
</comment>
<gene>
    <name evidence="15" type="ORF">ANCDUO_01457</name>
</gene>
<keyword evidence="5" id="KW-0808">Transferase</keyword>
<dbReference type="InterPro" id="IPR011009">
    <property type="entry name" value="Kinase-like_dom_sf"/>
</dbReference>
<dbReference type="InterPro" id="IPR017441">
    <property type="entry name" value="Protein_kinase_ATP_BS"/>
</dbReference>